<dbReference type="Proteomes" id="UP000008637">
    <property type="component" value="Chromosome"/>
</dbReference>
<accession>E8ZIE1</accession>
<dbReference type="EMBL" id="FR773153">
    <property type="protein sequence ID" value="CBY92912.1"/>
    <property type="molecule type" value="Genomic_DNA"/>
</dbReference>
<evidence type="ECO:0000313" key="1">
    <source>
        <dbReference type="EMBL" id="CBY92912.1"/>
    </source>
</evidence>
<dbReference type="HOGENOM" id="CLU_098620_3_0_14"/>
<dbReference type="KEGG" id="mha:HF1_09040"/>
<dbReference type="OrthoDB" id="7024727at2"/>
<sequence length="207" mass="23287">MSKVFMASMAGLGTAAAGGGFYLLKDDLKSSPAKATIRDKLKEERFEILDSNSPSWESIRTQYNSSRSTSSKAFLTHSKDIEVGELKKLCEDNLSKDEFDPSLYSKVKRWCITPVTVSKHLEKWSMTSLPTDNTKNSKQTEWTKLAEKYDSATNKISGLATLETKKWENLASKCKEIGDKKNHDDDFDSSVESYKVWCTEEGVKSLN</sequence>
<gene>
    <name evidence="1" type="ordered locus">HF1_09040</name>
</gene>
<dbReference type="AlphaFoldDB" id="E8ZIE1"/>
<reference evidence="1 2" key="1">
    <citation type="journal article" date="2011" name="J. Bacteriol.">
        <title>Complete genome sequence of Mycoplasma haemofelis, a hemotropic mycoplasma.</title>
        <authorList>
            <person name="Barker E.N."/>
            <person name="Helps C.R."/>
            <person name="Peters I.R."/>
            <person name="Darby A.C."/>
            <person name="Radford A.D."/>
            <person name="Tasker S."/>
        </authorList>
    </citation>
    <scope>NUCLEOTIDE SEQUENCE [LARGE SCALE GENOMIC DNA]</scope>
    <source>
        <strain evidence="1 2">Langford 1</strain>
    </source>
</reference>
<proteinExistence type="predicted"/>
<organism evidence="1 2">
    <name type="scientific">Mycoplasma haemofelis (strain Langford 1)</name>
    <name type="common">Haemobartonella felis</name>
    <dbReference type="NCBI Taxonomy" id="941640"/>
    <lineage>
        <taxon>Bacteria</taxon>
        <taxon>Bacillati</taxon>
        <taxon>Mycoplasmatota</taxon>
        <taxon>Mollicutes</taxon>
        <taxon>Mycoplasmataceae</taxon>
        <taxon>Mycoplasma</taxon>
    </lineage>
</organism>
<evidence type="ECO:0000313" key="2">
    <source>
        <dbReference type="Proteomes" id="UP000008637"/>
    </source>
</evidence>
<protein>
    <submittedName>
        <fullName evidence="1">Uncharacterized protein</fullName>
    </submittedName>
</protein>
<name>E8ZIE1_MYCHL</name>
<keyword evidence="2" id="KW-1185">Reference proteome</keyword>